<dbReference type="GO" id="GO:0016757">
    <property type="term" value="F:glycosyltransferase activity"/>
    <property type="evidence" value="ECO:0007669"/>
    <property type="project" value="InterPro"/>
</dbReference>
<organism evidence="2 3">
    <name type="scientific">Alteromonas alba</name>
    <dbReference type="NCBI Taxonomy" id="2079529"/>
    <lineage>
        <taxon>Bacteria</taxon>
        <taxon>Pseudomonadati</taxon>
        <taxon>Pseudomonadota</taxon>
        <taxon>Gammaproteobacteria</taxon>
        <taxon>Alteromonadales</taxon>
        <taxon>Alteromonadaceae</taxon>
        <taxon>Alteromonas/Salinimonas group</taxon>
        <taxon>Alteromonas</taxon>
    </lineage>
</organism>
<dbReference type="RefSeq" id="WP_105936869.1">
    <property type="nucleotide sequence ID" value="NZ_PVNP01000216.1"/>
</dbReference>
<dbReference type="Proteomes" id="UP000238949">
    <property type="component" value="Unassembled WGS sequence"/>
</dbReference>
<dbReference type="PANTHER" id="PTHR12526:SF630">
    <property type="entry name" value="GLYCOSYLTRANSFERASE"/>
    <property type="match status" value="1"/>
</dbReference>
<gene>
    <name evidence="2" type="ORF">C6Y40_23755</name>
</gene>
<accession>A0A2S9V3Q7</accession>
<dbReference type="CDD" id="cd03801">
    <property type="entry name" value="GT4_PimA-like"/>
    <property type="match status" value="1"/>
</dbReference>
<dbReference type="GO" id="GO:1901135">
    <property type="term" value="P:carbohydrate derivative metabolic process"/>
    <property type="evidence" value="ECO:0007669"/>
    <property type="project" value="UniProtKB-ARBA"/>
</dbReference>
<reference evidence="3" key="1">
    <citation type="journal article" date="2020" name="Int. J. Syst. Evol. Microbiol.">
        <title>Alteromonas alba sp. nov., a marine bacterium isolated from the seawater of the West Pacific Ocean.</title>
        <authorList>
            <person name="Sun C."/>
            <person name="Wu Y.-H."/>
            <person name="Xamxidin M."/>
            <person name="Cheng H."/>
            <person name="Xu X.-W."/>
        </authorList>
    </citation>
    <scope>NUCLEOTIDE SEQUENCE [LARGE SCALE GENOMIC DNA]</scope>
    <source>
        <strain evidence="3">190</strain>
    </source>
</reference>
<dbReference type="EMBL" id="PVNP01000216">
    <property type="protein sequence ID" value="PRO71073.1"/>
    <property type="molecule type" value="Genomic_DNA"/>
</dbReference>
<feature type="domain" description="Glycosyl transferase family 1" evidence="1">
    <location>
        <begin position="196"/>
        <end position="357"/>
    </location>
</feature>
<dbReference type="OrthoDB" id="9768937at2"/>
<evidence type="ECO:0000259" key="1">
    <source>
        <dbReference type="Pfam" id="PF00534"/>
    </source>
</evidence>
<protein>
    <recommendedName>
        <fullName evidence="1">Glycosyl transferase family 1 domain-containing protein</fullName>
    </recommendedName>
</protein>
<dbReference type="SUPFAM" id="SSF53756">
    <property type="entry name" value="UDP-Glycosyltransferase/glycogen phosphorylase"/>
    <property type="match status" value="1"/>
</dbReference>
<sequence>MRILAVERSGLYYGSAVNLRNWIEHYVQAQNASVDVLLGESGEIEGHIKEAGANVTLIGLPGFLNRYGKKNIKGINGMFNALALFFYNFKCFFSVRKDYDVLVVNNYRSAVYYLLFLILIKLFSKSKIVIRFQISQTPVKIAFSLVKSIADKIIVHGTEGYCKREFGEDFEALDKVLCIPNPVNTEKYKFNEIKAQQIRRDLQIPKGAFVFLSVCYIEPRKGVIQLVESFKRANLKNCYLVHIGDHGSHQEYYDKVLASAGPNTLFLGKKSNVQDYYSCADVFVLNSAYEGMPYVIVEAMSSSLPIISTFSGSNVEVVTKDVGALIEYNDDAALIETLSYYAKHPDLCEKMGQKARDRVAALYSERVYFETLAEVY</sequence>
<dbReference type="AlphaFoldDB" id="A0A2S9V3Q7"/>
<name>A0A2S9V3Q7_9ALTE</name>
<evidence type="ECO:0000313" key="3">
    <source>
        <dbReference type="Proteomes" id="UP000238949"/>
    </source>
</evidence>
<dbReference type="PANTHER" id="PTHR12526">
    <property type="entry name" value="GLYCOSYLTRANSFERASE"/>
    <property type="match status" value="1"/>
</dbReference>
<dbReference type="Gene3D" id="3.40.50.2000">
    <property type="entry name" value="Glycogen Phosphorylase B"/>
    <property type="match status" value="2"/>
</dbReference>
<comment type="caution">
    <text evidence="2">The sequence shown here is derived from an EMBL/GenBank/DDBJ whole genome shotgun (WGS) entry which is preliminary data.</text>
</comment>
<dbReference type="InterPro" id="IPR001296">
    <property type="entry name" value="Glyco_trans_1"/>
</dbReference>
<evidence type="ECO:0000313" key="2">
    <source>
        <dbReference type="EMBL" id="PRO71073.1"/>
    </source>
</evidence>
<dbReference type="Pfam" id="PF00534">
    <property type="entry name" value="Glycos_transf_1"/>
    <property type="match status" value="1"/>
</dbReference>
<keyword evidence="3" id="KW-1185">Reference proteome</keyword>
<proteinExistence type="predicted"/>